<evidence type="ECO:0000256" key="1">
    <source>
        <dbReference type="ARBA" id="ARBA00008455"/>
    </source>
</evidence>
<keyword evidence="3" id="KW-0378">Hydrolase</keyword>
<dbReference type="AlphaFoldDB" id="A0A815N9I0"/>
<feature type="repeat" description="ANK" evidence="7">
    <location>
        <begin position="11"/>
        <end position="43"/>
    </location>
</feature>
<dbReference type="InterPro" id="IPR013201">
    <property type="entry name" value="Prot_inhib_I29"/>
</dbReference>
<gene>
    <name evidence="11" type="ORF">JBS370_LOCUS27284</name>
    <name evidence="10" type="ORF">ZHD862_LOCUS34486</name>
</gene>
<evidence type="ECO:0000256" key="3">
    <source>
        <dbReference type="ARBA" id="ARBA00022801"/>
    </source>
</evidence>
<keyword evidence="4" id="KW-0788">Thiol protease</keyword>
<evidence type="ECO:0000256" key="4">
    <source>
        <dbReference type="ARBA" id="ARBA00022807"/>
    </source>
</evidence>
<organism evidence="10 12">
    <name type="scientific">Rotaria sordida</name>
    <dbReference type="NCBI Taxonomy" id="392033"/>
    <lineage>
        <taxon>Eukaryota</taxon>
        <taxon>Metazoa</taxon>
        <taxon>Spiralia</taxon>
        <taxon>Gnathifera</taxon>
        <taxon>Rotifera</taxon>
        <taxon>Eurotatoria</taxon>
        <taxon>Bdelloidea</taxon>
        <taxon>Philodinida</taxon>
        <taxon>Philodinidae</taxon>
        <taxon>Rotaria</taxon>
    </lineage>
</organism>
<evidence type="ECO:0000313" key="10">
    <source>
        <dbReference type="EMBL" id="CAF1433537.1"/>
    </source>
</evidence>
<evidence type="ECO:0000256" key="5">
    <source>
        <dbReference type="ARBA" id="ARBA00023145"/>
    </source>
</evidence>
<dbReference type="InterPro" id="IPR038765">
    <property type="entry name" value="Papain-like_cys_pep_sf"/>
</dbReference>
<comment type="caution">
    <text evidence="10">The sequence shown here is derived from an EMBL/GenBank/DDBJ whole genome shotgun (WGS) entry which is preliminary data.</text>
</comment>
<dbReference type="SMART" id="SM00848">
    <property type="entry name" value="Inhibitor_I29"/>
    <property type="match status" value="1"/>
</dbReference>
<dbReference type="SUPFAM" id="SSF54001">
    <property type="entry name" value="Cysteine proteinases"/>
    <property type="match status" value="1"/>
</dbReference>
<feature type="domain" description="Cathepsin propeptide inhibitor" evidence="9">
    <location>
        <begin position="199"/>
        <end position="259"/>
    </location>
</feature>
<dbReference type="InterPro" id="IPR039417">
    <property type="entry name" value="Peptidase_C1A_papain-like"/>
</dbReference>
<dbReference type="FunFam" id="3.90.70.10:FF:000006">
    <property type="entry name" value="Cathepsin S"/>
    <property type="match status" value="1"/>
</dbReference>
<dbReference type="InterPro" id="IPR013128">
    <property type="entry name" value="Peptidase_C1A"/>
</dbReference>
<dbReference type="PROSITE" id="PS50088">
    <property type="entry name" value="ANK_REPEAT"/>
    <property type="match status" value="1"/>
</dbReference>
<dbReference type="PANTHER" id="PTHR12411">
    <property type="entry name" value="CYSTEINE PROTEASE FAMILY C1-RELATED"/>
    <property type="match status" value="1"/>
</dbReference>
<dbReference type="Proteomes" id="UP000663864">
    <property type="component" value="Unassembled WGS sequence"/>
</dbReference>
<comment type="similarity">
    <text evidence="1">Belongs to the peptidase C1 family.</text>
</comment>
<dbReference type="Gene3D" id="1.25.40.20">
    <property type="entry name" value="Ankyrin repeat-containing domain"/>
    <property type="match status" value="1"/>
</dbReference>
<reference evidence="10" key="1">
    <citation type="submission" date="2021-02" db="EMBL/GenBank/DDBJ databases">
        <authorList>
            <person name="Nowell W R."/>
        </authorList>
    </citation>
    <scope>NUCLEOTIDE SEQUENCE</scope>
</reference>
<evidence type="ECO:0000259" key="9">
    <source>
        <dbReference type="SMART" id="SM00848"/>
    </source>
</evidence>
<keyword evidence="7" id="KW-0040">ANK repeat</keyword>
<keyword evidence="5" id="KW-0865">Zymogen</keyword>
<accession>A0A815N9I0</accession>
<dbReference type="InterPro" id="IPR000668">
    <property type="entry name" value="Peptidase_C1A_C"/>
</dbReference>
<keyword evidence="6" id="KW-1015">Disulfide bond</keyword>
<keyword evidence="2" id="KW-0645">Protease</keyword>
<feature type="domain" description="Peptidase C1A papain C-terminal" evidence="8">
    <location>
        <begin position="286"/>
        <end position="502"/>
    </location>
</feature>
<dbReference type="Proteomes" id="UP000663836">
    <property type="component" value="Unassembled WGS sequence"/>
</dbReference>
<dbReference type="SMART" id="SM00248">
    <property type="entry name" value="ANK"/>
    <property type="match status" value="2"/>
</dbReference>
<protein>
    <recommendedName>
        <fullName evidence="13">Cathepsin L</fullName>
    </recommendedName>
</protein>
<dbReference type="InterPro" id="IPR000169">
    <property type="entry name" value="Pept_cys_AS"/>
</dbReference>
<evidence type="ECO:0008006" key="13">
    <source>
        <dbReference type="Google" id="ProtNLM"/>
    </source>
</evidence>
<dbReference type="Gene3D" id="3.90.70.10">
    <property type="entry name" value="Cysteine proteinases"/>
    <property type="match status" value="1"/>
</dbReference>
<dbReference type="SUPFAM" id="SSF48403">
    <property type="entry name" value="Ankyrin repeat"/>
    <property type="match status" value="1"/>
</dbReference>
<dbReference type="EMBL" id="CAJOBD010005084">
    <property type="protein sequence ID" value="CAF4018939.1"/>
    <property type="molecule type" value="Genomic_DNA"/>
</dbReference>
<dbReference type="GO" id="GO:0008234">
    <property type="term" value="F:cysteine-type peptidase activity"/>
    <property type="evidence" value="ECO:0007669"/>
    <property type="project" value="UniProtKB-KW"/>
</dbReference>
<dbReference type="InterPro" id="IPR036770">
    <property type="entry name" value="Ankyrin_rpt-contain_sf"/>
</dbReference>
<evidence type="ECO:0000313" key="12">
    <source>
        <dbReference type="Proteomes" id="UP000663864"/>
    </source>
</evidence>
<evidence type="ECO:0000256" key="6">
    <source>
        <dbReference type="ARBA" id="ARBA00023157"/>
    </source>
</evidence>
<sequence>MGANPDFSADNDMFPLRLAIQTGSVEIIECLINSGVDAKRTFKVVERDKGPYKQINDALRVRHYEWKILSYVAFMYAFAKGVSMSSFGDTVDMIETYDALLRNGYDLHIQEELTELIHFKANINAKDSFHRTPLHILASHTNNHRHLYRILVKFGAQKYLVDSDGHLATDIASAHVANEQVSLCSHCSSKSTSSLDEAWKLFKNLHNKEYNSINDEQLRRNIWEENVRMIQKHNFESDLGIHTFTMKVNQFADLTNEEFVKQMNQLKINPEKKSNKKFHIPSNINLPKSVDWRTKGYVTPVKNQGQCGSCWAFSTTGTLEGQIAKKTQKLVALSEQQLVDCSTDYGNNGCCGGLMDNSYKYLEDNHGIDTNSSYPYEAIDGKCRFNAKTVAADVTSYVDIKAQSEADLQDAIATIGPIAVAMDASHTSFQFYSTGVYSEKACSSTALDFSLLAVGYDTTTDNQDYYILKNQWSTQWGMEGYVLMARNKNNQCGIATMASYALI</sequence>
<dbReference type="PROSITE" id="PS50297">
    <property type="entry name" value="ANK_REP_REGION"/>
    <property type="match status" value="1"/>
</dbReference>
<dbReference type="CDD" id="cd02248">
    <property type="entry name" value="Peptidase_C1A"/>
    <property type="match status" value="1"/>
</dbReference>
<evidence type="ECO:0000256" key="7">
    <source>
        <dbReference type="PROSITE-ProRule" id="PRU00023"/>
    </source>
</evidence>
<dbReference type="InterPro" id="IPR002110">
    <property type="entry name" value="Ankyrin_rpt"/>
</dbReference>
<evidence type="ECO:0000256" key="2">
    <source>
        <dbReference type="ARBA" id="ARBA00022670"/>
    </source>
</evidence>
<dbReference type="Pfam" id="PF08246">
    <property type="entry name" value="Inhibitor_I29"/>
    <property type="match status" value="1"/>
</dbReference>
<proteinExistence type="inferred from homology"/>
<dbReference type="PROSITE" id="PS00139">
    <property type="entry name" value="THIOL_PROTEASE_CYS"/>
    <property type="match status" value="1"/>
</dbReference>
<dbReference type="Pfam" id="PF00112">
    <property type="entry name" value="Peptidase_C1"/>
    <property type="match status" value="1"/>
</dbReference>
<name>A0A815N9I0_9BILA</name>
<evidence type="ECO:0000259" key="8">
    <source>
        <dbReference type="SMART" id="SM00645"/>
    </source>
</evidence>
<dbReference type="SMART" id="SM00645">
    <property type="entry name" value="Pept_C1"/>
    <property type="match status" value="1"/>
</dbReference>
<dbReference type="EMBL" id="CAJNOT010004475">
    <property type="protein sequence ID" value="CAF1433537.1"/>
    <property type="molecule type" value="Genomic_DNA"/>
</dbReference>
<evidence type="ECO:0000313" key="11">
    <source>
        <dbReference type="EMBL" id="CAF4018939.1"/>
    </source>
</evidence>
<dbReference type="GO" id="GO:0006508">
    <property type="term" value="P:proteolysis"/>
    <property type="evidence" value="ECO:0007669"/>
    <property type="project" value="UniProtKB-KW"/>
</dbReference>